<dbReference type="GO" id="GO:0004523">
    <property type="term" value="F:RNA-DNA hybrid ribonuclease activity"/>
    <property type="evidence" value="ECO:0007669"/>
    <property type="project" value="InterPro"/>
</dbReference>
<protein>
    <recommendedName>
        <fullName evidence="2">RNase H type-1 domain-containing protein</fullName>
    </recommendedName>
</protein>
<dbReference type="Proteomes" id="UP000821837">
    <property type="component" value="Chromosome 11"/>
</dbReference>
<comment type="caution">
    <text evidence="3">The sequence shown here is derived from an EMBL/GenBank/DDBJ whole genome shotgun (WGS) entry which is preliminary data.</text>
</comment>
<dbReference type="SUPFAM" id="SSF53098">
    <property type="entry name" value="Ribonuclease H-like"/>
    <property type="match status" value="1"/>
</dbReference>
<dbReference type="InterPro" id="IPR036397">
    <property type="entry name" value="RNaseH_sf"/>
</dbReference>
<feature type="domain" description="RNase H type-1" evidence="2">
    <location>
        <begin position="75"/>
        <end position="212"/>
    </location>
</feature>
<feature type="compositionally biased region" description="Basic and acidic residues" evidence="1">
    <location>
        <begin position="275"/>
        <end position="285"/>
    </location>
</feature>
<organism evidence="3 4">
    <name type="scientific">Rhipicephalus sanguineus</name>
    <name type="common">Brown dog tick</name>
    <name type="synonym">Ixodes sanguineus</name>
    <dbReference type="NCBI Taxonomy" id="34632"/>
    <lineage>
        <taxon>Eukaryota</taxon>
        <taxon>Metazoa</taxon>
        <taxon>Ecdysozoa</taxon>
        <taxon>Arthropoda</taxon>
        <taxon>Chelicerata</taxon>
        <taxon>Arachnida</taxon>
        <taxon>Acari</taxon>
        <taxon>Parasitiformes</taxon>
        <taxon>Ixodida</taxon>
        <taxon>Ixodoidea</taxon>
        <taxon>Ixodidae</taxon>
        <taxon>Rhipicephalinae</taxon>
        <taxon>Rhipicephalus</taxon>
        <taxon>Rhipicephalus</taxon>
    </lineage>
</organism>
<dbReference type="GO" id="GO:0003676">
    <property type="term" value="F:nucleic acid binding"/>
    <property type="evidence" value="ECO:0007669"/>
    <property type="project" value="InterPro"/>
</dbReference>
<feature type="region of interest" description="Disordered" evidence="1">
    <location>
        <begin position="253"/>
        <end position="285"/>
    </location>
</feature>
<dbReference type="AlphaFoldDB" id="A0A9D4T6I3"/>
<sequence length="285" mass="31377">MATTLDDRSVLLALTGAFKTARTAALQILMHAAAIDLKLRRLNQEFKLFQLRRPIPWEKQALSPANTALPLDRRLEGWLCIAASMCARTGHTRPCLRGPHTSYLAPAQREAVGRFRVHGAISAHCMELIAFAEALQYLCSKRSRPPAYIYTACLSLLQALASPHCLDPLIENMSVCVAEVSGCRPLHFFHVQGHRGIFGNELADFLATRACRIGPPRTSPQSAHVLMARLRTPGQASPDDMLDWPSHMTGWMEGEMQTSRSGPTPVTAGIQEEQAGSRESRSSDL</sequence>
<proteinExistence type="predicted"/>
<keyword evidence="4" id="KW-1185">Reference proteome</keyword>
<accession>A0A9D4T6I3</accession>
<dbReference type="PROSITE" id="PS50879">
    <property type="entry name" value="RNASE_H_1"/>
    <property type="match status" value="1"/>
</dbReference>
<dbReference type="Gene3D" id="3.30.420.10">
    <property type="entry name" value="Ribonuclease H-like superfamily/Ribonuclease H"/>
    <property type="match status" value="1"/>
</dbReference>
<evidence type="ECO:0000313" key="4">
    <source>
        <dbReference type="Proteomes" id="UP000821837"/>
    </source>
</evidence>
<reference evidence="3" key="2">
    <citation type="submission" date="2021-09" db="EMBL/GenBank/DDBJ databases">
        <authorList>
            <person name="Jia N."/>
            <person name="Wang J."/>
            <person name="Shi W."/>
            <person name="Du L."/>
            <person name="Sun Y."/>
            <person name="Zhan W."/>
            <person name="Jiang J."/>
            <person name="Wang Q."/>
            <person name="Zhang B."/>
            <person name="Ji P."/>
            <person name="Sakyi L.B."/>
            <person name="Cui X."/>
            <person name="Yuan T."/>
            <person name="Jiang B."/>
            <person name="Yang W."/>
            <person name="Lam T.T.-Y."/>
            <person name="Chang Q."/>
            <person name="Ding S."/>
            <person name="Wang X."/>
            <person name="Zhu J."/>
            <person name="Ruan X."/>
            <person name="Zhao L."/>
            <person name="Wei J."/>
            <person name="Que T."/>
            <person name="Du C."/>
            <person name="Cheng J."/>
            <person name="Dai P."/>
            <person name="Han X."/>
            <person name="Huang E."/>
            <person name="Gao Y."/>
            <person name="Liu J."/>
            <person name="Shao H."/>
            <person name="Ye R."/>
            <person name="Li L."/>
            <person name="Wei W."/>
            <person name="Wang X."/>
            <person name="Wang C."/>
            <person name="Huo Q."/>
            <person name="Li W."/>
            <person name="Guo W."/>
            <person name="Chen H."/>
            <person name="Chen S."/>
            <person name="Zhou L."/>
            <person name="Zhou L."/>
            <person name="Ni X."/>
            <person name="Tian J."/>
            <person name="Zhou Y."/>
            <person name="Sheng Y."/>
            <person name="Liu T."/>
            <person name="Pan Y."/>
            <person name="Xia L."/>
            <person name="Li J."/>
            <person name="Zhao F."/>
            <person name="Cao W."/>
        </authorList>
    </citation>
    <scope>NUCLEOTIDE SEQUENCE</scope>
    <source>
        <strain evidence="3">Rsan-2018</strain>
        <tissue evidence="3">Larvae</tissue>
    </source>
</reference>
<dbReference type="EMBL" id="JABSTV010001247">
    <property type="protein sequence ID" value="KAH7973184.1"/>
    <property type="molecule type" value="Genomic_DNA"/>
</dbReference>
<evidence type="ECO:0000313" key="3">
    <source>
        <dbReference type="EMBL" id="KAH7973184.1"/>
    </source>
</evidence>
<dbReference type="InterPro" id="IPR002156">
    <property type="entry name" value="RNaseH_domain"/>
</dbReference>
<gene>
    <name evidence="3" type="ORF">HPB52_022743</name>
</gene>
<dbReference type="VEuPathDB" id="VectorBase:RSAN_043605"/>
<reference evidence="3" key="1">
    <citation type="journal article" date="2020" name="Cell">
        <title>Large-Scale Comparative Analyses of Tick Genomes Elucidate Their Genetic Diversity and Vector Capacities.</title>
        <authorList>
            <consortium name="Tick Genome and Microbiome Consortium (TIGMIC)"/>
            <person name="Jia N."/>
            <person name="Wang J."/>
            <person name="Shi W."/>
            <person name="Du L."/>
            <person name="Sun Y."/>
            <person name="Zhan W."/>
            <person name="Jiang J.F."/>
            <person name="Wang Q."/>
            <person name="Zhang B."/>
            <person name="Ji P."/>
            <person name="Bell-Sakyi L."/>
            <person name="Cui X.M."/>
            <person name="Yuan T.T."/>
            <person name="Jiang B.G."/>
            <person name="Yang W.F."/>
            <person name="Lam T.T."/>
            <person name="Chang Q.C."/>
            <person name="Ding S.J."/>
            <person name="Wang X.J."/>
            <person name="Zhu J.G."/>
            <person name="Ruan X.D."/>
            <person name="Zhao L."/>
            <person name="Wei J.T."/>
            <person name="Ye R.Z."/>
            <person name="Que T.C."/>
            <person name="Du C.H."/>
            <person name="Zhou Y.H."/>
            <person name="Cheng J.X."/>
            <person name="Dai P.F."/>
            <person name="Guo W.B."/>
            <person name="Han X.H."/>
            <person name="Huang E.J."/>
            <person name="Li L.F."/>
            <person name="Wei W."/>
            <person name="Gao Y.C."/>
            <person name="Liu J.Z."/>
            <person name="Shao H.Z."/>
            <person name="Wang X."/>
            <person name="Wang C.C."/>
            <person name="Yang T.C."/>
            <person name="Huo Q.B."/>
            <person name="Li W."/>
            <person name="Chen H.Y."/>
            <person name="Chen S.E."/>
            <person name="Zhou L.G."/>
            <person name="Ni X.B."/>
            <person name="Tian J.H."/>
            <person name="Sheng Y."/>
            <person name="Liu T."/>
            <person name="Pan Y.S."/>
            <person name="Xia L.Y."/>
            <person name="Li J."/>
            <person name="Zhao F."/>
            <person name="Cao W.C."/>
        </authorList>
    </citation>
    <scope>NUCLEOTIDE SEQUENCE</scope>
    <source>
        <strain evidence="3">Rsan-2018</strain>
    </source>
</reference>
<evidence type="ECO:0000256" key="1">
    <source>
        <dbReference type="SAM" id="MobiDB-lite"/>
    </source>
</evidence>
<evidence type="ECO:0000259" key="2">
    <source>
        <dbReference type="PROSITE" id="PS50879"/>
    </source>
</evidence>
<dbReference type="InterPro" id="IPR012337">
    <property type="entry name" value="RNaseH-like_sf"/>
</dbReference>
<name>A0A9D4T6I3_RHISA</name>